<evidence type="ECO:0000313" key="15">
    <source>
        <dbReference type="Proteomes" id="UP000627715"/>
    </source>
</evidence>
<evidence type="ECO:0000256" key="8">
    <source>
        <dbReference type="ARBA" id="ARBA00022989"/>
    </source>
</evidence>
<dbReference type="OrthoDB" id="1931120at2"/>
<proteinExistence type="predicted"/>
<dbReference type="PANTHER" id="PTHR45436:SF5">
    <property type="entry name" value="SENSOR HISTIDINE KINASE TRCS"/>
    <property type="match status" value="1"/>
</dbReference>
<dbReference type="InterPro" id="IPR036890">
    <property type="entry name" value="HATPase_C_sf"/>
</dbReference>
<evidence type="ECO:0000256" key="9">
    <source>
        <dbReference type="ARBA" id="ARBA00023012"/>
    </source>
</evidence>
<dbReference type="SMART" id="SM00304">
    <property type="entry name" value="HAMP"/>
    <property type="match status" value="1"/>
</dbReference>
<evidence type="ECO:0000256" key="6">
    <source>
        <dbReference type="ARBA" id="ARBA00022692"/>
    </source>
</evidence>
<dbReference type="CDD" id="cd06225">
    <property type="entry name" value="HAMP"/>
    <property type="match status" value="1"/>
</dbReference>
<dbReference type="GO" id="GO:0000155">
    <property type="term" value="F:phosphorelay sensor kinase activity"/>
    <property type="evidence" value="ECO:0007669"/>
    <property type="project" value="InterPro"/>
</dbReference>
<evidence type="ECO:0000256" key="10">
    <source>
        <dbReference type="ARBA" id="ARBA00023136"/>
    </source>
</evidence>
<dbReference type="SMART" id="SM00387">
    <property type="entry name" value="HATPase_c"/>
    <property type="match status" value="1"/>
</dbReference>
<keyword evidence="5" id="KW-0808">Transferase</keyword>
<dbReference type="PROSITE" id="PS50885">
    <property type="entry name" value="HAMP"/>
    <property type="match status" value="1"/>
</dbReference>
<evidence type="ECO:0000259" key="13">
    <source>
        <dbReference type="PROSITE" id="PS50885"/>
    </source>
</evidence>
<dbReference type="PRINTS" id="PR00344">
    <property type="entry name" value="BCTRLSENSOR"/>
</dbReference>
<comment type="subcellular location">
    <subcellularLocation>
        <location evidence="2">Membrane</location>
    </subcellularLocation>
</comment>
<evidence type="ECO:0000313" key="14">
    <source>
        <dbReference type="EMBL" id="GGG50136.1"/>
    </source>
</evidence>
<keyword evidence="7" id="KW-0418">Kinase</keyword>
<dbReference type="EMBL" id="BMIY01000002">
    <property type="protein sequence ID" value="GGG50136.1"/>
    <property type="molecule type" value="Genomic_DNA"/>
</dbReference>
<dbReference type="InterPro" id="IPR005467">
    <property type="entry name" value="His_kinase_dom"/>
</dbReference>
<dbReference type="GO" id="GO:0016020">
    <property type="term" value="C:membrane"/>
    <property type="evidence" value="ECO:0007669"/>
    <property type="project" value="UniProtKB-SubCell"/>
</dbReference>
<keyword evidence="8 11" id="KW-1133">Transmembrane helix</keyword>
<keyword evidence="10 11" id="KW-0472">Membrane</keyword>
<dbReference type="AlphaFoldDB" id="A0A917GL14"/>
<keyword evidence="6 11" id="KW-0812">Transmembrane</keyword>
<comment type="catalytic activity">
    <reaction evidence="1">
        <text>ATP + protein L-histidine = ADP + protein N-phospho-L-histidine.</text>
        <dbReference type="EC" id="2.7.13.3"/>
    </reaction>
</comment>
<evidence type="ECO:0000256" key="1">
    <source>
        <dbReference type="ARBA" id="ARBA00000085"/>
    </source>
</evidence>
<dbReference type="Pfam" id="PF00512">
    <property type="entry name" value="HisKA"/>
    <property type="match status" value="1"/>
</dbReference>
<feature type="transmembrane region" description="Helical" evidence="11">
    <location>
        <begin position="174"/>
        <end position="198"/>
    </location>
</feature>
<evidence type="ECO:0000256" key="11">
    <source>
        <dbReference type="SAM" id="Phobius"/>
    </source>
</evidence>
<feature type="domain" description="Histidine kinase" evidence="12">
    <location>
        <begin position="258"/>
        <end position="469"/>
    </location>
</feature>
<sequence>MLTFNTTNKFYTIRLALLVGVLVPVILVVATVGSWSLRLLEQQVNARMQQDIQLIADAIRLPLSYAMEQDRVESINQALNSAFTIDVVYGAYVYDENGEEIARSGRRAARVETDQAATLAASGNQRGEFSQAGNEEIFSYFVPLTDTGGRITGLLQLTRRGSDFEDYIAEVRTIAWISLGALCLVLAFIVIAGHHFALGRPLRRMLEGMGQIRGKEPQRRLHVAGPSEIRTIADGVNNMLNRVENSEKLATIGRLAAGVAHELGSPLAALDGKAQQTLRHTSADSKTSHNLIQIRQQAARMETIIRQLLDYGRDNPLQCVSLDTESLLRQAYEHTLSESSHWQEQPPQVYFEGKKHRILVDSLRFDQAMCNLLRNALQASHGKIGISWRSARIFDRTGTEIVIEDDGDGVAESEAEHLFDPFFTTKPIGQGTGLGLAVANAAIKDHGGSIDVTESKWGGARFTIFLPDS</sequence>
<dbReference type="Gene3D" id="1.10.287.130">
    <property type="match status" value="1"/>
</dbReference>
<dbReference type="SUPFAM" id="SSF55874">
    <property type="entry name" value="ATPase domain of HSP90 chaperone/DNA topoisomerase II/histidine kinase"/>
    <property type="match status" value="1"/>
</dbReference>
<feature type="transmembrane region" description="Helical" evidence="11">
    <location>
        <begin position="12"/>
        <end position="35"/>
    </location>
</feature>
<evidence type="ECO:0000256" key="3">
    <source>
        <dbReference type="ARBA" id="ARBA00012438"/>
    </source>
</evidence>
<evidence type="ECO:0000256" key="2">
    <source>
        <dbReference type="ARBA" id="ARBA00004370"/>
    </source>
</evidence>
<dbReference type="Pfam" id="PF02518">
    <property type="entry name" value="HATPase_c"/>
    <property type="match status" value="1"/>
</dbReference>
<evidence type="ECO:0000256" key="7">
    <source>
        <dbReference type="ARBA" id="ARBA00022777"/>
    </source>
</evidence>
<dbReference type="Proteomes" id="UP000627715">
    <property type="component" value="Unassembled WGS sequence"/>
</dbReference>
<dbReference type="InterPro" id="IPR004358">
    <property type="entry name" value="Sig_transdc_His_kin-like_C"/>
</dbReference>
<reference evidence="14" key="1">
    <citation type="journal article" date="2014" name="Int. J. Syst. Evol. Microbiol.">
        <title>Complete genome sequence of Corynebacterium casei LMG S-19264T (=DSM 44701T), isolated from a smear-ripened cheese.</title>
        <authorList>
            <consortium name="US DOE Joint Genome Institute (JGI-PGF)"/>
            <person name="Walter F."/>
            <person name="Albersmeier A."/>
            <person name="Kalinowski J."/>
            <person name="Ruckert C."/>
        </authorList>
    </citation>
    <scope>NUCLEOTIDE SEQUENCE</scope>
    <source>
        <strain evidence="14">CGMCC 1.15425</strain>
    </source>
</reference>
<evidence type="ECO:0000256" key="5">
    <source>
        <dbReference type="ARBA" id="ARBA00022679"/>
    </source>
</evidence>
<dbReference type="InterPro" id="IPR003594">
    <property type="entry name" value="HATPase_dom"/>
</dbReference>
<dbReference type="InterPro" id="IPR003660">
    <property type="entry name" value="HAMP_dom"/>
</dbReference>
<protein>
    <recommendedName>
        <fullName evidence="3">histidine kinase</fullName>
        <ecNumber evidence="3">2.7.13.3</ecNumber>
    </recommendedName>
</protein>
<reference evidence="14" key="2">
    <citation type="submission" date="2020-09" db="EMBL/GenBank/DDBJ databases">
        <authorList>
            <person name="Sun Q."/>
            <person name="Zhou Y."/>
        </authorList>
    </citation>
    <scope>NUCLEOTIDE SEQUENCE</scope>
    <source>
        <strain evidence="14">CGMCC 1.15425</strain>
    </source>
</reference>
<keyword evidence="9" id="KW-0902">Two-component regulatory system</keyword>
<name>A0A917GL14_9GAMM</name>
<dbReference type="InterPro" id="IPR003661">
    <property type="entry name" value="HisK_dim/P_dom"/>
</dbReference>
<gene>
    <name evidence="14" type="ORF">GCM10011403_04040</name>
</gene>
<dbReference type="RefSeq" id="WP_068812061.1">
    <property type="nucleotide sequence ID" value="NZ_BMIY01000002.1"/>
</dbReference>
<dbReference type="Pfam" id="PF00672">
    <property type="entry name" value="HAMP"/>
    <property type="match status" value="1"/>
</dbReference>
<dbReference type="SUPFAM" id="SSF47384">
    <property type="entry name" value="Homodimeric domain of signal transducing histidine kinase"/>
    <property type="match status" value="1"/>
</dbReference>
<organism evidence="14 15">
    <name type="scientific">Pseudohongiella nitratireducens</name>
    <dbReference type="NCBI Taxonomy" id="1768907"/>
    <lineage>
        <taxon>Bacteria</taxon>
        <taxon>Pseudomonadati</taxon>
        <taxon>Pseudomonadota</taxon>
        <taxon>Gammaproteobacteria</taxon>
        <taxon>Pseudomonadales</taxon>
        <taxon>Pseudohongiellaceae</taxon>
        <taxon>Pseudohongiella</taxon>
    </lineage>
</organism>
<dbReference type="Gene3D" id="6.10.340.10">
    <property type="match status" value="1"/>
</dbReference>
<dbReference type="CDD" id="cd00082">
    <property type="entry name" value="HisKA"/>
    <property type="match status" value="1"/>
</dbReference>
<dbReference type="PANTHER" id="PTHR45436">
    <property type="entry name" value="SENSOR HISTIDINE KINASE YKOH"/>
    <property type="match status" value="1"/>
</dbReference>
<evidence type="ECO:0000256" key="4">
    <source>
        <dbReference type="ARBA" id="ARBA00022553"/>
    </source>
</evidence>
<accession>A0A917GL14</accession>
<dbReference type="InterPro" id="IPR050428">
    <property type="entry name" value="TCS_sensor_his_kinase"/>
</dbReference>
<dbReference type="PROSITE" id="PS50109">
    <property type="entry name" value="HIS_KIN"/>
    <property type="match status" value="1"/>
</dbReference>
<keyword evidence="15" id="KW-1185">Reference proteome</keyword>
<feature type="domain" description="HAMP" evidence="13">
    <location>
        <begin position="196"/>
        <end position="248"/>
    </location>
</feature>
<dbReference type="InterPro" id="IPR036097">
    <property type="entry name" value="HisK_dim/P_sf"/>
</dbReference>
<evidence type="ECO:0000259" key="12">
    <source>
        <dbReference type="PROSITE" id="PS50109"/>
    </source>
</evidence>
<comment type="caution">
    <text evidence="14">The sequence shown here is derived from an EMBL/GenBank/DDBJ whole genome shotgun (WGS) entry which is preliminary data.</text>
</comment>
<dbReference type="EC" id="2.7.13.3" evidence="3"/>
<dbReference type="SMART" id="SM00388">
    <property type="entry name" value="HisKA"/>
    <property type="match status" value="1"/>
</dbReference>
<dbReference type="Gene3D" id="3.30.565.10">
    <property type="entry name" value="Histidine kinase-like ATPase, C-terminal domain"/>
    <property type="match status" value="1"/>
</dbReference>
<keyword evidence="4" id="KW-0597">Phosphoprotein</keyword>